<gene>
    <name evidence="1" type="ORF">QFC24_006546</name>
</gene>
<organism evidence="1 2">
    <name type="scientific">Naganishia onofrii</name>
    <dbReference type="NCBI Taxonomy" id="1851511"/>
    <lineage>
        <taxon>Eukaryota</taxon>
        <taxon>Fungi</taxon>
        <taxon>Dikarya</taxon>
        <taxon>Basidiomycota</taxon>
        <taxon>Agaricomycotina</taxon>
        <taxon>Tremellomycetes</taxon>
        <taxon>Filobasidiales</taxon>
        <taxon>Filobasidiaceae</taxon>
        <taxon>Naganishia</taxon>
    </lineage>
</organism>
<reference evidence="1" key="1">
    <citation type="submission" date="2023-04" db="EMBL/GenBank/DDBJ databases">
        <title>Draft Genome sequencing of Naganishia species isolated from polar environments using Oxford Nanopore Technology.</title>
        <authorList>
            <person name="Leo P."/>
            <person name="Venkateswaran K."/>
        </authorList>
    </citation>
    <scope>NUCLEOTIDE SEQUENCE</scope>
    <source>
        <strain evidence="1">DBVPG 5303</strain>
    </source>
</reference>
<dbReference type="EMBL" id="JASBWV010000033">
    <property type="protein sequence ID" value="KAJ9117087.1"/>
    <property type="molecule type" value="Genomic_DNA"/>
</dbReference>
<sequence>MPPARKAAARNQNDLTLDPALQSPVHDDPVSNEAGPSKRAKPAAKTKTTKMSAERKEANRLAAERSRVRRAERANILEQTAKGLAEENLVLKERIRKLVAMGVGVDSAGVHSAGSSDVDRSVILAPSQPRESQESARAATNILPVPPITPLPGADSNTATQSRSSLALHRKPSSPLLERQRSDHTAPHNDTSTDLAPRINNTSSLHQEMEAYFRQQVEQLKLLLHEKSGQLGSDDISQDVVMSDQTNEVGPSNQSEIEQYNDRLLREVQVLHEVVLRVKADRTKAQATNDRLKAQIKAAEAQLLVRDNIARTEDEAVVEIEERRLETQKAFKDVKRHLGLLIGHFNPTFVEPDMPEQEAFMVPAPYESAPLPEPQKRGRPPLAKPRTSSHSRLHRKLSAAGSYLSPNARDSNYESGPTSNAAESSTSTSPLLSMRSNRSKKRYEPSKVRYRLDADPDVIYIEEREIIQNEHGEQEIVHISKKPVYNPRPRSGAGRKPAMSRGGDDVTPAAQENGMHGMDTEQDRVAYDEQSMEQHELIVDPSLQRRDAVMDHQTLQEAENMS</sequence>
<proteinExistence type="predicted"/>
<evidence type="ECO:0000313" key="2">
    <source>
        <dbReference type="Proteomes" id="UP001234202"/>
    </source>
</evidence>
<comment type="caution">
    <text evidence="1">The sequence shown here is derived from an EMBL/GenBank/DDBJ whole genome shotgun (WGS) entry which is preliminary data.</text>
</comment>
<accession>A0ACC2X1D8</accession>
<name>A0ACC2X1D8_9TREE</name>
<protein>
    <submittedName>
        <fullName evidence="1">Uncharacterized protein</fullName>
    </submittedName>
</protein>
<keyword evidence="2" id="KW-1185">Reference proteome</keyword>
<dbReference type="Proteomes" id="UP001234202">
    <property type="component" value="Unassembled WGS sequence"/>
</dbReference>
<evidence type="ECO:0000313" key="1">
    <source>
        <dbReference type="EMBL" id="KAJ9117087.1"/>
    </source>
</evidence>